<keyword evidence="3" id="KW-1185">Reference proteome</keyword>
<evidence type="ECO:0000313" key="2">
    <source>
        <dbReference type="EMBL" id="KAK6797912.1"/>
    </source>
</evidence>
<accession>A0AAN8U9D1</accession>
<dbReference type="Proteomes" id="UP001371456">
    <property type="component" value="Unassembled WGS sequence"/>
</dbReference>
<proteinExistence type="predicted"/>
<reference evidence="2 3" key="1">
    <citation type="submission" date="2024-02" db="EMBL/GenBank/DDBJ databases">
        <title>de novo genome assembly of Solanum bulbocastanum strain 11H21.</title>
        <authorList>
            <person name="Hosaka A.J."/>
        </authorList>
    </citation>
    <scope>NUCLEOTIDE SEQUENCE [LARGE SCALE GENOMIC DNA]</scope>
    <source>
        <tissue evidence="2">Young leaves</tissue>
    </source>
</reference>
<gene>
    <name evidence="2" type="ORF">RDI58_005614</name>
</gene>
<name>A0AAN8U9D1_SOLBU</name>
<organism evidence="2 3">
    <name type="scientific">Solanum bulbocastanum</name>
    <name type="common">Wild potato</name>
    <dbReference type="NCBI Taxonomy" id="147425"/>
    <lineage>
        <taxon>Eukaryota</taxon>
        <taxon>Viridiplantae</taxon>
        <taxon>Streptophyta</taxon>
        <taxon>Embryophyta</taxon>
        <taxon>Tracheophyta</taxon>
        <taxon>Spermatophyta</taxon>
        <taxon>Magnoliopsida</taxon>
        <taxon>eudicotyledons</taxon>
        <taxon>Gunneridae</taxon>
        <taxon>Pentapetalae</taxon>
        <taxon>asterids</taxon>
        <taxon>lamiids</taxon>
        <taxon>Solanales</taxon>
        <taxon>Solanaceae</taxon>
        <taxon>Solanoideae</taxon>
        <taxon>Solaneae</taxon>
        <taxon>Solanum</taxon>
    </lineage>
</organism>
<sequence>MASSMGSNNGSSIEKNYLEDTYDSGDTNDDGMVVTSTYKRNDQLPVRNDTHPDRSFFGNNIMYPYLVPPSYADIPGIHLTIDLHIPPKDKPEDQVLEKGEAQVGGTAAVVAAEPRPAIRDVTGEGSCISFVGGLIPSAESTSKEKNQVPEKETRPSKDQP</sequence>
<feature type="region of interest" description="Disordered" evidence="1">
    <location>
        <begin position="1"/>
        <end position="32"/>
    </location>
</feature>
<dbReference type="AlphaFoldDB" id="A0AAN8U9D1"/>
<protein>
    <submittedName>
        <fullName evidence="2">Uncharacterized protein</fullName>
    </submittedName>
</protein>
<comment type="caution">
    <text evidence="2">The sequence shown here is derived from an EMBL/GenBank/DDBJ whole genome shotgun (WGS) entry which is preliminary data.</text>
</comment>
<feature type="compositionally biased region" description="Acidic residues" evidence="1">
    <location>
        <begin position="20"/>
        <end position="29"/>
    </location>
</feature>
<evidence type="ECO:0000256" key="1">
    <source>
        <dbReference type="SAM" id="MobiDB-lite"/>
    </source>
</evidence>
<feature type="compositionally biased region" description="Basic and acidic residues" evidence="1">
    <location>
        <begin position="141"/>
        <end position="160"/>
    </location>
</feature>
<feature type="region of interest" description="Disordered" evidence="1">
    <location>
        <begin position="133"/>
        <end position="160"/>
    </location>
</feature>
<feature type="compositionally biased region" description="Low complexity" evidence="1">
    <location>
        <begin position="1"/>
        <end position="12"/>
    </location>
</feature>
<evidence type="ECO:0000313" key="3">
    <source>
        <dbReference type="Proteomes" id="UP001371456"/>
    </source>
</evidence>
<dbReference type="EMBL" id="JBANQN010000002">
    <property type="protein sequence ID" value="KAK6797912.1"/>
    <property type="molecule type" value="Genomic_DNA"/>
</dbReference>